<dbReference type="RefSeq" id="WP_269107247.1">
    <property type="nucleotide sequence ID" value="NZ_JAPTZU010000004.1"/>
</dbReference>
<feature type="transmembrane region" description="Helical" evidence="1">
    <location>
        <begin position="354"/>
        <end position="378"/>
    </location>
</feature>
<evidence type="ECO:0000313" key="2">
    <source>
        <dbReference type="EMBL" id="MCZ2687621.1"/>
    </source>
</evidence>
<accession>A0A9Q4P8C0</accession>
<keyword evidence="1" id="KW-0812">Transmembrane</keyword>
<evidence type="ECO:0000313" key="3">
    <source>
        <dbReference type="Proteomes" id="UP001079672"/>
    </source>
</evidence>
<gene>
    <name evidence="2" type="ORF">O1433_08910</name>
</gene>
<keyword evidence="1" id="KW-0472">Membrane</keyword>
<keyword evidence="1" id="KW-1133">Transmembrane helix</keyword>
<sequence length="397" mass="45519">MLTQIVDILTKSNITISDDSLSVDNYKILDESSIISLENCIEQIYDNKGNIIGLSDIQKKQNVRIVFSLYRLNQTGYYETSDVFVRKNKIISPASYYIQNIGFQNSEHIFIKKYHALINFIQSIGDLAKYKEESPDITTCVIIYEQKALILPIIYSGEDVVNIDFPIEEMNYATELFKKNNSEEKLLFINELMEFLSNVTEENRFVYLLQNFNEYYSKSIDSFQYYIRNFSYNKLKSELDNAILDYSKKIQSVINDAQSKLIAIPAAFVLAAANIEFDNILSIKNIAILISLYIFALLIGIFLNNQSSVLNMIDINIQSYKGSFGGNGNVVKDAFILVDKELIKQKNRLFITQFINWGIPALLTLLYIVIFIANISIITSDIIIKILKSCITQNLHI</sequence>
<feature type="transmembrane region" description="Helical" evidence="1">
    <location>
        <begin position="286"/>
        <end position="303"/>
    </location>
</feature>
<dbReference type="AlphaFoldDB" id="A0A9Q4P8C0"/>
<dbReference type="Proteomes" id="UP001079672">
    <property type="component" value="Unassembled WGS sequence"/>
</dbReference>
<dbReference type="EMBL" id="JAPTZU010000004">
    <property type="protein sequence ID" value="MCZ2687621.1"/>
    <property type="molecule type" value="Genomic_DNA"/>
</dbReference>
<protein>
    <submittedName>
        <fullName evidence="2">Uncharacterized protein</fullName>
    </submittedName>
</protein>
<name>A0A9Q4P8C0_BACFG</name>
<organism evidence="2 3">
    <name type="scientific">Bacteroides fragilis</name>
    <dbReference type="NCBI Taxonomy" id="817"/>
    <lineage>
        <taxon>Bacteria</taxon>
        <taxon>Pseudomonadati</taxon>
        <taxon>Bacteroidota</taxon>
        <taxon>Bacteroidia</taxon>
        <taxon>Bacteroidales</taxon>
        <taxon>Bacteroidaceae</taxon>
        <taxon>Bacteroides</taxon>
    </lineage>
</organism>
<comment type="caution">
    <text evidence="2">The sequence shown here is derived from an EMBL/GenBank/DDBJ whole genome shotgun (WGS) entry which is preliminary data.</text>
</comment>
<reference evidence="2" key="1">
    <citation type="submission" date="2022-12" db="EMBL/GenBank/DDBJ databases">
        <title>Development of a Multilocus Sequence Typing Scheme for Bacteroides fragilis Based on Whole Genome Sequencing Data and Clinical Application.</title>
        <authorList>
            <person name="Nielsen F.D."/>
            <person name="Justesen U.S."/>
        </authorList>
    </citation>
    <scope>NUCLEOTIDE SEQUENCE</scope>
    <source>
        <strain evidence="2">BF_AM_ODE_DK_2015_4</strain>
    </source>
</reference>
<evidence type="ECO:0000256" key="1">
    <source>
        <dbReference type="SAM" id="Phobius"/>
    </source>
</evidence>
<proteinExistence type="predicted"/>